<keyword evidence="3" id="KW-1185">Reference proteome</keyword>
<evidence type="ECO:0000259" key="1">
    <source>
        <dbReference type="Pfam" id="PF20283"/>
    </source>
</evidence>
<dbReference type="KEGG" id="mgik:GO620_002095"/>
<name>A0A6I4HUG1_9SPHI</name>
<evidence type="ECO:0000313" key="2">
    <source>
        <dbReference type="EMBL" id="QQL50268.1"/>
    </source>
</evidence>
<dbReference type="Pfam" id="PF20283">
    <property type="entry name" value="CTD7"/>
    <property type="match status" value="1"/>
</dbReference>
<dbReference type="Proteomes" id="UP000429232">
    <property type="component" value="Chromosome"/>
</dbReference>
<dbReference type="InterPro" id="IPR046913">
    <property type="entry name" value="ABC-3C_CTD7"/>
</dbReference>
<feature type="domain" description="ABC-three component systems C-terminal" evidence="1">
    <location>
        <begin position="260"/>
        <end position="376"/>
    </location>
</feature>
<reference evidence="2 3" key="1">
    <citation type="submission" date="2020-12" db="EMBL/GenBank/DDBJ databases">
        <title>HMF7856_wgs.fasta genome submission.</title>
        <authorList>
            <person name="Kang H."/>
            <person name="Kim H."/>
            <person name="Joh K."/>
        </authorList>
    </citation>
    <scope>NUCLEOTIDE SEQUENCE [LARGE SCALE GENOMIC DNA]</scope>
    <source>
        <strain evidence="2 3">HMF7856</strain>
    </source>
</reference>
<dbReference type="EMBL" id="CP066775">
    <property type="protein sequence ID" value="QQL50268.1"/>
    <property type="molecule type" value="Genomic_DNA"/>
</dbReference>
<accession>A0A6I4HUG1</accession>
<proteinExistence type="predicted"/>
<evidence type="ECO:0000313" key="3">
    <source>
        <dbReference type="Proteomes" id="UP000429232"/>
    </source>
</evidence>
<dbReference type="AlphaFoldDB" id="A0A6I4HUG1"/>
<gene>
    <name evidence="2" type="ORF">GO620_002095</name>
</gene>
<dbReference type="RefSeq" id="WP_157522607.1">
    <property type="nucleotide sequence ID" value="NZ_CP066775.1"/>
</dbReference>
<sequence length="378" mass="43335">MTSNAPAQLLGYAVQFPRALLHLLRAGPGDAVSVEVIGDVATHLADGAALSEEDKSSTVGNPLTDRSSDLWKTFYNWLKAIDEGHIGLEKTWFYLYTNQSGREAIVHTFDKAITIEEAKTAVTNAKASLADITDSHEIWPYLNFVLSYDQDKFAELLTRFELQVNDGLGFNEIQDELERLLIGKHQRKFVTNLLSGWLQEEIMGKIALKQPALIPWEDYQKQFTVYFDRARKLELVDFALENPPTDDLIQDQMKIQPRYLQQLSHIRADEDDIVEAVTDFLRAKTNRDKWIENEIINEEVAIDFEEKLTSFWNTQQKMIALTEKTREDHERGQLLFLNCKIRQEVIRDMSPPNGTIAGTYHALVEGKSLGWHPRWDAL</sequence>
<protein>
    <recommendedName>
        <fullName evidence="1">ABC-three component systems C-terminal domain-containing protein</fullName>
    </recommendedName>
</protein>
<organism evidence="2 3">
    <name type="scientific">Mucilaginibacter ginkgonis</name>
    <dbReference type="NCBI Taxonomy" id="2682091"/>
    <lineage>
        <taxon>Bacteria</taxon>
        <taxon>Pseudomonadati</taxon>
        <taxon>Bacteroidota</taxon>
        <taxon>Sphingobacteriia</taxon>
        <taxon>Sphingobacteriales</taxon>
        <taxon>Sphingobacteriaceae</taxon>
        <taxon>Mucilaginibacter</taxon>
    </lineage>
</organism>